<evidence type="ECO:0000256" key="3">
    <source>
        <dbReference type="SAM" id="MobiDB-lite"/>
    </source>
</evidence>
<feature type="region of interest" description="Disordered" evidence="3">
    <location>
        <begin position="308"/>
        <end position="422"/>
    </location>
</feature>
<dbReference type="SUPFAM" id="SSF64268">
    <property type="entry name" value="PX domain"/>
    <property type="match status" value="1"/>
</dbReference>
<feature type="domain" description="SH3" evidence="4">
    <location>
        <begin position="156"/>
        <end position="218"/>
    </location>
</feature>
<dbReference type="Pfam" id="PF00787">
    <property type="entry name" value="PX"/>
    <property type="match status" value="1"/>
</dbReference>
<dbReference type="InterPro" id="IPR001452">
    <property type="entry name" value="SH3_domain"/>
</dbReference>
<evidence type="ECO:0000313" key="6">
    <source>
        <dbReference type="EMBL" id="NXO44922.1"/>
    </source>
</evidence>
<dbReference type="Gene3D" id="2.30.30.40">
    <property type="entry name" value="SH3 Domains"/>
    <property type="match status" value="2"/>
</dbReference>
<accession>A0A7L1S6B5</accession>
<dbReference type="Gene3D" id="3.30.1520.10">
    <property type="entry name" value="Phox-like domain"/>
    <property type="match status" value="1"/>
</dbReference>
<keyword evidence="1 2" id="KW-0728">SH3 domain</keyword>
<feature type="domain" description="PX" evidence="5">
    <location>
        <begin position="1"/>
        <end position="125"/>
    </location>
</feature>
<dbReference type="GO" id="GO:0042554">
    <property type="term" value="P:superoxide anion generation"/>
    <property type="evidence" value="ECO:0007669"/>
    <property type="project" value="TreeGrafter"/>
</dbReference>
<evidence type="ECO:0000256" key="1">
    <source>
        <dbReference type="ARBA" id="ARBA00022443"/>
    </source>
</evidence>
<dbReference type="EMBL" id="VXBM01001834">
    <property type="protein sequence ID" value="NXO44922.1"/>
    <property type="molecule type" value="Genomic_DNA"/>
</dbReference>
<dbReference type="Pfam" id="PF14604">
    <property type="entry name" value="SH3_9"/>
    <property type="match status" value="1"/>
</dbReference>
<feature type="domain" description="SH3" evidence="4">
    <location>
        <begin position="230"/>
        <end position="289"/>
    </location>
</feature>
<dbReference type="SMART" id="SM00326">
    <property type="entry name" value="SH3"/>
    <property type="match status" value="2"/>
</dbReference>
<name>A0A7L1S6B5_9PASS</name>
<dbReference type="GO" id="GO:0035091">
    <property type="term" value="F:phosphatidylinositol binding"/>
    <property type="evidence" value="ECO:0007669"/>
    <property type="project" value="InterPro"/>
</dbReference>
<evidence type="ECO:0000259" key="4">
    <source>
        <dbReference type="PROSITE" id="PS50002"/>
    </source>
</evidence>
<dbReference type="AlphaFoldDB" id="A0A7L1S6B5"/>
<dbReference type="InterPro" id="IPR051228">
    <property type="entry name" value="NADPH_Oxidase/PX-Domain"/>
</dbReference>
<keyword evidence="7" id="KW-1185">Reference proteome</keyword>
<gene>
    <name evidence="6" type="primary">Noxo1</name>
    <name evidence="6" type="ORF">LOCOCH_R05496</name>
</gene>
<evidence type="ECO:0000256" key="2">
    <source>
        <dbReference type="PROSITE-ProRule" id="PRU00192"/>
    </source>
</evidence>
<dbReference type="PANTHER" id="PTHR15706:SF10">
    <property type="entry name" value="NADPH OXIDASE ORGANIZER 1"/>
    <property type="match status" value="1"/>
</dbReference>
<organism evidence="6 7">
    <name type="scientific">Helopsaltes ochotensis</name>
    <name type="common">Middendorff's grasshopper-warbler</name>
    <dbReference type="NCBI Taxonomy" id="3150915"/>
    <lineage>
        <taxon>Eukaryota</taxon>
        <taxon>Metazoa</taxon>
        <taxon>Chordata</taxon>
        <taxon>Craniata</taxon>
        <taxon>Vertebrata</taxon>
        <taxon>Euteleostomi</taxon>
        <taxon>Archelosauria</taxon>
        <taxon>Archosauria</taxon>
        <taxon>Dinosauria</taxon>
        <taxon>Saurischia</taxon>
        <taxon>Theropoda</taxon>
        <taxon>Coelurosauria</taxon>
        <taxon>Aves</taxon>
        <taxon>Neognathae</taxon>
        <taxon>Neoaves</taxon>
        <taxon>Telluraves</taxon>
        <taxon>Australaves</taxon>
        <taxon>Passeriformes</taxon>
        <taxon>Sylvioidea</taxon>
        <taxon>Locustellidae</taxon>
        <taxon>Helopsaltes</taxon>
    </lineage>
</organism>
<dbReference type="PROSITE" id="PS50002">
    <property type="entry name" value="SH3"/>
    <property type="match status" value="2"/>
</dbReference>
<dbReference type="FunFam" id="2.30.30.40:FF:000233">
    <property type="entry name" value="NADPH oxidase organizer 1"/>
    <property type="match status" value="1"/>
</dbReference>
<proteinExistence type="predicted"/>
<dbReference type="PROSITE" id="PS50195">
    <property type="entry name" value="PX"/>
    <property type="match status" value="1"/>
</dbReference>
<feature type="compositionally biased region" description="Low complexity" evidence="3">
    <location>
        <begin position="342"/>
        <end position="362"/>
    </location>
</feature>
<dbReference type="InterPro" id="IPR035758">
    <property type="entry name" value="NoxO1_SH3_2"/>
</dbReference>
<evidence type="ECO:0000259" key="5">
    <source>
        <dbReference type="PROSITE" id="PS50195"/>
    </source>
</evidence>
<dbReference type="OrthoDB" id="10255964at2759"/>
<comment type="caution">
    <text evidence="6">The sequence shown here is derived from an EMBL/GenBank/DDBJ whole genome shotgun (WGS) entry which is preliminary data.</text>
</comment>
<dbReference type="GO" id="GO:0005737">
    <property type="term" value="C:cytoplasm"/>
    <property type="evidence" value="ECO:0007669"/>
    <property type="project" value="TreeGrafter"/>
</dbReference>
<dbReference type="Proteomes" id="UP000572057">
    <property type="component" value="Unassembled WGS sequence"/>
</dbReference>
<dbReference type="InterPro" id="IPR036028">
    <property type="entry name" value="SH3-like_dom_sf"/>
</dbReference>
<dbReference type="SUPFAM" id="SSF50044">
    <property type="entry name" value="SH3-domain"/>
    <property type="match status" value="2"/>
</dbReference>
<dbReference type="PANTHER" id="PTHR15706">
    <property type="entry name" value="SH3 MULTIPLE DOMAIN"/>
    <property type="match status" value="1"/>
</dbReference>
<evidence type="ECO:0000313" key="7">
    <source>
        <dbReference type="Proteomes" id="UP000572057"/>
    </source>
</evidence>
<feature type="compositionally biased region" description="Low complexity" evidence="3">
    <location>
        <begin position="377"/>
        <end position="396"/>
    </location>
</feature>
<feature type="non-terminal residue" evidence="6">
    <location>
        <position position="452"/>
    </location>
</feature>
<feature type="compositionally biased region" description="Polar residues" evidence="3">
    <location>
        <begin position="329"/>
        <end position="341"/>
    </location>
</feature>
<reference evidence="7" key="1">
    <citation type="submission" date="2019-09" db="EMBL/GenBank/DDBJ databases">
        <title>Bird 10,000 Genomes (B10K) Project - Family phase.</title>
        <authorList>
            <person name="Zhang G."/>
        </authorList>
    </citation>
    <scope>NUCLEOTIDE SEQUENCE [LARGE SCALE GENOMIC DNA]</scope>
</reference>
<dbReference type="CDD" id="cd12024">
    <property type="entry name" value="SH3_NoxO1_2"/>
    <property type="match status" value="1"/>
</dbReference>
<dbReference type="FunFam" id="2.30.30.40:FF:000219">
    <property type="entry name" value="NADPH oxidase organizer 1"/>
    <property type="match status" value="1"/>
</dbReference>
<dbReference type="InterPro" id="IPR036871">
    <property type="entry name" value="PX_dom_sf"/>
</dbReference>
<dbReference type="FunFam" id="3.30.1520.10:FF:000040">
    <property type="entry name" value="NADPH oxidase organizer 1"/>
    <property type="match status" value="1"/>
</dbReference>
<dbReference type="GO" id="GO:0016176">
    <property type="term" value="F:superoxide-generating NADPH oxidase activator activity"/>
    <property type="evidence" value="ECO:0007669"/>
    <property type="project" value="TreeGrafter"/>
</dbReference>
<feature type="non-terminal residue" evidence="6">
    <location>
        <position position="1"/>
    </location>
</feature>
<sequence>GKMSCNRYPVDVKAVGFMQCRKQKNYMMFVSWSDQNNILIYRTFEDFKKFHKDLKRKFPTESGSLRSLPRFKGLTMQQRKGGKLNRCLEILKLLETYSQELLKTEVKISRGEEVNQFFKAQTQDLDPSFPENSVVIMPSVFRREKNPQPLSITLPQASQSYCCIEAFETKDTKNKPFTVAQKEIVEVLIKDMTGWWLVENADKQIAWFPASYLEELDACEDMQNAFSSDEEGSLYFVVQAYEAQKADELSLNHGVVVEVLRRSHNGWWLIRYNGCTGYMPSLCLRPYQNPHHKLRTILSCGLNASSPSLCSPQPRGPPGREPRSTPGSTSRSLPRASSTPQLDLDSSSLSSGSSSDGDAGLAWKAELSRSLPEVEPGRSSPAPSRRPAAPGSKSPALGNRNDSGFVESSAAELGSSLGVPEVPARPSAHEILQRCSTVTKRALQQAALRPAL</sequence>
<dbReference type="InterPro" id="IPR001683">
    <property type="entry name" value="PX_dom"/>
</dbReference>
<protein>
    <submittedName>
        <fullName evidence="6">NOXO1 oxidase</fullName>
    </submittedName>
</protein>